<dbReference type="AlphaFoldDB" id="A0A368KQH0"/>
<sequence length="117" mass="11647">MAPSTSLANGDLTDTTSVANRIVEESDSAHGWGKFAGAFGVETLAGLGAAKLAKWAGLFGKGVNAADKAADTAKTVNQVNKVAEGTAKGNGLAKEALGNIECPTNGVAPKSGPSFKT</sequence>
<proteinExistence type="predicted"/>
<protein>
    <submittedName>
        <fullName evidence="1">Uncharacterized protein</fullName>
    </submittedName>
</protein>
<gene>
    <name evidence="1" type="ORF">DTL42_13480</name>
</gene>
<dbReference type="EMBL" id="QPEX01000025">
    <property type="protein sequence ID" value="RCS48329.1"/>
    <property type="molecule type" value="Genomic_DNA"/>
</dbReference>
<dbReference type="Proteomes" id="UP000253562">
    <property type="component" value="Unassembled WGS sequence"/>
</dbReference>
<organism evidence="1 2">
    <name type="scientific">Bremerella cremea</name>
    <dbReference type="NCBI Taxonomy" id="1031537"/>
    <lineage>
        <taxon>Bacteria</taxon>
        <taxon>Pseudomonadati</taxon>
        <taxon>Planctomycetota</taxon>
        <taxon>Planctomycetia</taxon>
        <taxon>Pirellulales</taxon>
        <taxon>Pirellulaceae</taxon>
        <taxon>Bremerella</taxon>
    </lineage>
</organism>
<reference evidence="1 2" key="1">
    <citation type="submission" date="2018-07" db="EMBL/GenBank/DDBJ databases">
        <title>Comparative genomes isolates from brazilian mangrove.</title>
        <authorList>
            <person name="De Araujo J.E."/>
            <person name="Taketani R.G."/>
            <person name="Silva M.C.P."/>
            <person name="Lourenco M.V."/>
            <person name="Oliveira V.M."/>
            <person name="Andreote F.D."/>
        </authorList>
    </citation>
    <scope>NUCLEOTIDE SEQUENCE [LARGE SCALE GENOMIC DNA]</scope>
    <source>
        <strain evidence="1 2">HEX PRIS-MGV</strain>
    </source>
</reference>
<dbReference type="RefSeq" id="WP_114369258.1">
    <property type="nucleotide sequence ID" value="NZ_QPEX01000025.1"/>
</dbReference>
<evidence type="ECO:0000313" key="1">
    <source>
        <dbReference type="EMBL" id="RCS48329.1"/>
    </source>
</evidence>
<evidence type="ECO:0000313" key="2">
    <source>
        <dbReference type="Proteomes" id="UP000253562"/>
    </source>
</evidence>
<name>A0A368KQH0_9BACT</name>
<comment type="caution">
    <text evidence="1">The sequence shown here is derived from an EMBL/GenBank/DDBJ whole genome shotgun (WGS) entry which is preliminary data.</text>
</comment>
<accession>A0A368KQH0</accession>